<accession>A0A1W0X8I6</accession>
<name>A0A1W0X8I6_HYPEX</name>
<gene>
    <name evidence="2" type="ORF">BV898_02189</name>
</gene>
<comment type="caution">
    <text evidence="2">The sequence shown here is derived from an EMBL/GenBank/DDBJ whole genome shotgun (WGS) entry which is preliminary data.</text>
</comment>
<organism evidence="2 3">
    <name type="scientific">Hypsibius exemplaris</name>
    <name type="common">Freshwater tardigrade</name>
    <dbReference type="NCBI Taxonomy" id="2072580"/>
    <lineage>
        <taxon>Eukaryota</taxon>
        <taxon>Metazoa</taxon>
        <taxon>Ecdysozoa</taxon>
        <taxon>Tardigrada</taxon>
        <taxon>Eutardigrada</taxon>
        <taxon>Parachela</taxon>
        <taxon>Hypsibioidea</taxon>
        <taxon>Hypsibiidae</taxon>
        <taxon>Hypsibius</taxon>
    </lineage>
</organism>
<feature type="domain" description="Oxidoreductase-like" evidence="1">
    <location>
        <begin position="115"/>
        <end position="145"/>
    </location>
</feature>
<keyword evidence="3" id="KW-1185">Reference proteome</keyword>
<dbReference type="AlphaFoldDB" id="A0A1W0X8I6"/>
<evidence type="ECO:0000313" key="3">
    <source>
        <dbReference type="Proteomes" id="UP000192578"/>
    </source>
</evidence>
<proteinExistence type="predicted"/>
<reference evidence="3" key="1">
    <citation type="submission" date="2017-01" db="EMBL/GenBank/DDBJ databases">
        <title>Comparative genomics of anhydrobiosis in the tardigrade Hypsibius dujardini.</title>
        <authorList>
            <person name="Yoshida Y."/>
            <person name="Koutsovoulos G."/>
            <person name="Laetsch D."/>
            <person name="Stevens L."/>
            <person name="Kumar S."/>
            <person name="Horikawa D."/>
            <person name="Ishino K."/>
            <person name="Komine S."/>
            <person name="Tomita M."/>
            <person name="Blaxter M."/>
            <person name="Arakawa K."/>
        </authorList>
    </citation>
    <scope>NUCLEOTIDE SEQUENCE [LARGE SCALE GENOMIC DNA]</scope>
    <source>
        <strain evidence="3">Z151</strain>
    </source>
</reference>
<dbReference type="InterPro" id="IPR019180">
    <property type="entry name" value="Oxidoreductase-like_N"/>
</dbReference>
<sequence>MIGGRIARLYTCRLFGKPLQLLSRSRGFFRTFHSLQASVGVPHPHVFPSPHPLGFSRITASHHGCKRHFAHTPLKWASETGAELNDNGEPVLILSGTDRLKQQHMTENVVPGKGPPPEPPVTCCMSGCANCVYIKYAEDLLRYYQDGGQQAMAAIEREVTDENLKAYLKLELKCLLK</sequence>
<evidence type="ECO:0000259" key="1">
    <source>
        <dbReference type="Pfam" id="PF09791"/>
    </source>
</evidence>
<dbReference type="EMBL" id="MTYJ01000009">
    <property type="protein sequence ID" value="OQV23839.1"/>
    <property type="molecule type" value="Genomic_DNA"/>
</dbReference>
<evidence type="ECO:0000313" key="2">
    <source>
        <dbReference type="EMBL" id="OQV23839.1"/>
    </source>
</evidence>
<dbReference type="GO" id="GO:0005739">
    <property type="term" value="C:mitochondrion"/>
    <property type="evidence" value="ECO:0007669"/>
    <property type="project" value="TreeGrafter"/>
</dbReference>
<dbReference type="Pfam" id="PF09791">
    <property type="entry name" value="Oxidored-like"/>
    <property type="match status" value="1"/>
</dbReference>
<dbReference type="PANTHER" id="PTHR21193:SF3">
    <property type="entry name" value="OXIDOREDUCTASE-LIKE DOMAIN-CONTAINING PROTEIN 1"/>
    <property type="match status" value="1"/>
</dbReference>
<dbReference type="OrthoDB" id="10064411at2759"/>
<dbReference type="Proteomes" id="UP000192578">
    <property type="component" value="Unassembled WGS sequence"/>
</dbReference>
<protein>
    <recommendedName>
        <fullName evidence="1">Oxidoreductase-like domain-containing protein</fullName>
    </recommendedName>
</protein>
<dbReference type="InterPro" id="IPR039251">
    <property type="entry name" value="OXLD1"/>
</dbReference>
<dbReference type="PANTHER" id="PTHR21193">
    <property type="entry name" value="OXIDOREDUCTASE-LIKE DOMAIN-CONTAINING PROTEIN 1"/>
    <property type="match status" value="1"/>
</dbReference>